<reference evidence="1 2" key="1">
    <citation type="submission" date="2020-07" db="EMBL/GenBank/DDBJ databases">
        <title>Vallitalea guaymasensis genome.</title>
        <authorList>
            <person name="Postec A."/>
        </authorList>
    </citation>
    <scope>NUCLEOTIDE SEQUENCE [LARGE SCALE GENOMIC DNA]</scope>
    <source>
        <strain evidence="1 2">Ra1766G1</strain>
    </source>
</reference>
<protein>
    <recommendedName>
        <fullName evidence="3">Phage protein</fullName>
    </recommendedName>
</protein>
<evidence type="ECO:0000313" key="1">
    <source>
        <dbReference type="EMBL" id="QUH28247.1"/>
    </source>
</evidence>
<dbReference type="Proteomes" id="UP000677305">
    <property type="component" value="Chromosome"/>
</dbReference>
<accession>A0A8J8M8B1</accession>
<dbReference type="KEGG" id="vgu:HYG85_04675"/>
<sequence length="235" mass="26326">MIKQALEYLVGLGKTEIKEIDGFKYATNSCTKLTDPVVKESFQLTTLTGVIDYVKSQIDGHIVGEDLTIHIKSPSTVRVYSKLNKDRNREQLVEAKAILPRVEFNSFLDTEDFNIMLQSCFEPNTDMQTMLKIVGNIKEETVQNTGDDGVTQTVTARTGIARVADVELPNPVELAPFRTFPELQQPYSKFVFRMRTGPAAALFEAGGTGWRVNAMEAIKEYLNEALEDTKVKIIL</sequence>
<organism evidence="1 2">
    <name type="scientific">Vallitalea guaymasensis</name>
    <dbReference type="NCBI Taxonomy" id="1185412"/>
    <lineage>
        <taxon>Bacteria</taxon>
        <taxon>Bacillati</taxon>
        <taxon>Bacillota</taxon>
        <taxon>Clostridia</taxon>
        <taxon>Lachnospirales</taxon>
        <taxon>Vallitaleaceae</taxon>
        <taxon>Vallitalea</taxon>
    </lineage>
</organism>
<name>A0A8J8M8B1_9FIRM</name>
<keyword evidence="2" id="KW-1185">Reference proteome</keyword>
<dbReference type="RefSeq" id="WP_212692501.1">
    <property type="nucleotide sequence ID" value="NZ_CP058561.1"/>
</dbReference>
<evidence type="ECO:0000313" key="2">
    <source>
        <dbReference type="Proteomes" id="UP000677305"/>
    </source>
</evidence>
<evidence type="ECO:0008006" key="3">
    <source>
        <dbReference type="Google" id="ProtNLM"/>
    </source>
</evidence>
<dbReference type="EMBL" id="CP058561">
    <property type="protein sequence ID" value="QUH28247.1"/>
    <property type="molecule type" value="Genomic_DNA"/>
</dbReference>
<gene>
    <name evidence="1" type="ORF">HYG85_04675</name>
</gene>
<proteinExistence type="predicted"/>
<dbReference type="AlphaFoldDB" id="A0A8J8M8B1"/>